<gene>
    <name evidence="7" type="primary">Contig1218.g1325</name>
    <name evidence="7" type="ORF">STYLEM_1920</name>
</gene>
<dbReference type="EMBL" id="CCKQ01001854">
    <property type="protein sequence ID" value="CDW72952.1"/>
    <property type="molecule type" value="Genomic_DNA"/>
</dbReference>
<dbReference type="Pfam" id="PF04712">
    <property type="entry name" value="Radial_spoke"/>
    <property type="match status" value="2"/>
</dbReference>
<organism evidence="7 8">
    <name type="scientific">Stylonychia lemnae</name>
    <name type="common">Ciliate</name>
    <dbReference type="NCBI Taxonomy" id="5949"/>
    <lineage>
        <taxon>Eukaryota</taxon>
        <taxon>Sar</taxon>
        <taxon>Alveolata</taxon>
        <taxon>Ciliophora</taxon>
        <taxon>Intramacronucleata</taxon>
        <taxon>Spirotrichea</taxon>
        <taxon>Stichotrichia</taxon>
        <taxon>Sporadotrichida</taxon>
        <taxon>Oxytrichidae</taxon>
        <taxon>Stylonychinae</taxon>
        <taxon>Stylonychia</taxon>
    </lineage>
</organism>
<evidence type="ECO:0000313" key="8">
    <source>
        <dbReference type="Proteomes" id="UP000039865"/>
    </source>
</evidence>
<keyword evidence="2" id="KW-0963">Cytoplasm</keyword>
<accession>A0A077ZSU4</accession>
<feature type="region of interest" description="Disordered" evidence="6">
    <location>
        <begin position="116"/>
        <end position="137"/>
    </location>
</feature>
<evidence type="ECO:0000256" key="6">
    <source>
        <dbReference type="SAM" id="MobiDB-lite"/>
    </source>
</evidence>
<keyword evidence="3" id="KW-0969">Cilium</keyword>
<reference evidence="7 8" key="1">
    <citation type="submission" date="2014-06" db="EMBL/GenBank/DDBJ databases">
        <authorList>
            <person name="Swart Estienne"/>
        </authorList>
    </citation>
    <scope>NUCLEOTIDE SEQUENCE [LARGE SCALE GENOMIC DNA]</scope>
    <source>
        <strain evidence="7 8">130c</strain>
    </source>
</reference>
<evidence type="ECO:0000313" key="7">
    <source>
        <dbReference type="EMBL" id="CDW72952.1"/>
    </source>
</evidence>
<dbReference type="AlphaFoldDB" id="A0A077ZSU4"/>
<dbReference type="GO" id="GO:0001534">
    <property type="term" value="C:radial spoke"/>
    <property type="evidence" value="ECO:0007669"/>
    <property type="project" value="InterPro"/>
</dbReference>
<evidence type="ECO:0000256" key="3">
    <source>
        <dbReference type="ARBA" id="ARBA00023069"/>
    </source>
</evidence>
<dbReference type="InterPro" id="IPR006802">
    <property type="entry name" value="Radial_spoke"/>
</dbReference>
<dbReference type="PANTHER" id="PTHR13159:SF0">
    <property type="entry name" value="RADIAL SPOKE HEAD 6 HOMOLOG A"/>
    <property type="match status" value="1"/>
</dbReference>
<keyword evidence="4" id="KW-0206">Cytoskeleton</keyword>
<keyword evidence="5" id="KW-0966">Cell projection</keyword>
<evidence type="ECO:0000256" key="2">
    <source>
        <dbReference type="ARBA" id="ARBA00022490"/>
    </source>
</evidence>
<protein>
    <submittedName>
        <fullName evidence="7">Uncharacterized protein</fullName>
    </submittedName>
</protein>
<comment type="subcellular location">
    <subcellularLocation>
        <location evidence="1">Cytoplasm</location>
        <location evidence="1">Cytoskeleton</location>
        <location evidence="1">Cilium axoneme</location>
    </subcellularLocation>
</comment>
<dbReference type="OMA" id="CVYFGNG"/>
<keyword evidence="8" id="KW-1185">Reference proteome</keyword>
<evidence type="ECO:0000256" key="5">
    <source>
        <dbReference type="ARBA" id="ARBA00023273"/>
    </source>
</evidence>
<dbReference type="PANTHER" id="PTHR13159">
    <property type="entry name" value="RADIAL SPOKEHEAD-RELATED"/>
    <property type="match status" value="1"/>
</dbReference>
<proteinExistence type="predicted"/>
<sequence length="504" mass="57185">MATAEHHKAHHGSNALGGTHVKQYENLKTLLKNAKSTNGQDLYAHLQEVFKKLILHYPDQALDKLEEVSFLVKHNGSGYKINDYLVLEERKEYDQLSASQKQYLEKLVTFFRKPPAENEEEEGAGASDEPPAATGNVSDLMNDSKIFEWAGIGFGEVESYRILKSLKKLALDTGAGNIRFFGKIHGTQSDYYIAEGQEGTEDEGEKPEDFEARGTGVNKFVYWVTNNVFDKWIKLPDLLPKDIRAARQVKVLFTGNLDRLIYTNPYFFGQEKHYLRAQIARIYHSTNVVPASLYKVSEDPKEIEDATPEGDETEVRIPSTHDMAQSKSWAHYSQSILNAGRITHMQPPVPADAKDGEDEEYFMKKLEESDPTEKRLKLISQDSPVNVAGNAKHPAWIVKLMGDKNVYQHQTNPKKTVNYGVVVVRSLQWPGSFTFYSQGRYLSIYVGNGLKYETQSYYPVHPPMILDDPGNEWIEQPEPTPLFEEVVVQQEENPDGGNAEQEEY</sequence>
<dbReference type="OrthoDB" id="272202at2759"/>
<evidence type="ECO:0000256" key="1">
    <source>
        <dbReference type="ARBA" id="ARBA00004430"/>
    </source>
</evidence>
<evidence type="ECO:0000256" key="4">
    <source>
        <dbReference type="ARBA" id="ARBA00023212"/>
    </source>
</evidence>
<name>A0A077ZSU4_STYLE</name>
<dbReference type="GO" id="GO:0060294">
    <property type="term" value="P:cilium movement involved in cell motility"/>
    <property type="evidence" value="ECO:0007669"/>
    <property type="project" value="InterPro"/>
</dbReference>
<dbReference type="Proteomes" id="UP000039865">
    <property type="component" value="Unassembled WGS sequence"/>
</dbReference>
<dbReference type="GO" id="GO:0035082">
    <property type="term" value="P:axoneme assembly"/>
    <property type="evidence" value="ECO:0007669"/>
    <property type="project" value="TreeGrafter"/>
</dbReference>
<feature type="compositionally biased region" description="Low complexity" evidence="6">
    <location>
        <begin position="124"/>
        <end position="133"/>
    </location>
</feature>
<dbReference type="InParanoid" id="A0A077ZSU4"/>